<feature type="domain" description="Gfd2/YDR514C-like C-terminal" evidence="1">
    <location>
        <begin position="166"/>
        <end position="339"/>
    </location>
</feature>
<protein>
    <recommendedName>
        <fullName evidence="1">Gfd2/YDR514C-like C-terminal domain-containing protein</fullName>
    </recommendedName>
</protein>
<evidence type="ECO:0000313" key="3">
    <source>
        <dbReference type="Proteomes" id="UP000636479"/>
    </source>
</evidence>
<dbReference type="GO" id="GO:0005634">
    <property type="term" value="C:nucleus"/>
    <property type="evidence" value="ECO:0007669"/>
    <property type="project" value="TreeGrafter"/>
</dbReference>
<dbReference type="Pfam" id="PF21762">
    <property type="entry name" value="DEDDh_C"/>
    <property type="match status" value="1"/>
</dbReference>
<reference evidence="2" key="1">
    <citation type="submission" date="2020-05" db="EMBL/GenBank/DDBJ databases">
        <title>Mycena genomes resolve the evolution of fungal bioluminescence.</title>
        <authorList>
            <person name="Tsai I.J."/>
        </authorList>
    </citation>
    <scope>NUCLEOTIDE SEQUENCE</scope>
    <source>
        <strain evidence="2">171206Taipei</strain>
    </source>
</reference>
<evidence type="ECO:0000259" key="1">
    <source>
        <dbReference type="Pfam" id="PF21762"/>
    </source>
</evidence>
<proteinExistence type="predicted"/>
<dbReference type="Proteomes" id="UP000636479">
    <property type="component" value="Unassembled WGS sequence"/>
</dbReference>
<dbReference type="OrthoDB" id="5953249at2759"/>
<evidence type="ECO:0000313" key="2">
    <source>
        <dbReference type="EMBL" id="KAF7301750.1"/>
    </source>
</evidence>
<gene>
    <name evidence="2" type="ORF">MIND_00740600</name>
</gene>
<dbReference type="InterPro" id="IPR048519">
    <property type="entry name" value="Gfd2/YDR514C-like_C"/>
</dbReference>
<dbReference type="PANTHER" id="PTHR28083">
    <property type="entry name" value="GOOD FOR FULL DBP5 ACTIVITY PROTEIN 2"/>
    <property type="match status" value="1"/>
</dbReference>
<dbReference type="GeneID" id="59346622"/>
<dbReference type="RefSeq" id="XP_037219750.1">
    <property type="nucleotide sequence ID" value="XM_037364106.1"/>
</dbReference>
<dbReference type="EMBL" id="JACAZF010000006">
    <property type="protein sequence ID" value="KAF7301750.1"/>
    <property type="molecule type" value="Genomic_DNA"/>
</dbReference>
<name>A0A8H6SPS7_9AGAR</name>
<organism evidence="2 3">
    <name type="scientific">Mycena indigotica</name>
    <dbReference type="NCBI Taxonomy" id="2126181"/>
    <lineage>
        <taxon>Eukaryota</taxon>
        <taxon>Fungi</taxon>
        <taxon>Dikarya</taxon>
        <taxon>Basidiomycota</taxon>
        <taxon>Agaricomycotina</taxon>
        <taxon>Agaricomycetes</taxon>
        <taxon>Agaricomycetidae</taxon>
        <taxon>Agaricales</taxon>
        <taxon>Marasmiineae</taxon>
        <taxon>Mycenaceae</taxon>
        <taxon>Mycena</taxon>
    </lineage>
</organism>
<sequence length="384" mass="44061">MVATLSGWIRCTDILFHYHSSLKDTRDGVSLQKILDRDSLLHSRHPLASDKDGKPGIQAYVGTFHDGQARLLFSSAQVDYLRYWMHQMRLTTKLIPLPYSNCMFLNTDIASIEPTVFADLSLLSETSKVLSHPRRMNTHLRANPLLVNRRSVFEHLRGLWAAKKGVWCALNIDAWERDHTVISDVGWTWLRWDSGSEMLRRGHLVVTKNQTYAATSLEDSLSHEFVTINTLKQKLQSLFTEMQQNEPIFLISSDAQGTMRYLQSQLRLNIPSTNVLPCENGTGMYIVDYNELFNALIGRLDHEIEPKPLERVCHHLKLPFKMTRNAGVDSETCLDIVRSMVSGPKLDLQREARWPLQLEVQVQFPPWEEDPNYADLEGVIPPKK</sequence>
<dbReference type="PANTHER" id="PTHR28083:SF1">
    <property type="entry name" value="GOOD FOR FULL DBP5 ACTIVITY PROTEIN 2"/>
    <property type="match status" value="1"/>
</dbReference>
<keyword evidence="3" id="KW-1185">Reference proteome</keyword>
<accession>A0A8H6SPS7</accession>
<dbReference type="AlphaFoldDB" id="A0A8H6SPS7"/>
<dbReference type="InterPro" id="IPR040151">
    <property type="entry name" value="Gfd2/YDR514C-like"/>
</dbReference>
<comment type="caution">
    <text evidence="2">The sequence shown here is derived from an EMBL/GenBank/DDBJ whole genome shotgun (WGS) entry which is preliminary data.</text>
</comment>